<feature type="transmembrane region" description="Helical" evidence="2">
    <location>
        <begin position="24"/>
        <end position="48"/>
    </location>
</feature>
<keyword evidence="4" id="KW-1185">Reference proteome</keyword>
<dbReference type="RefSeq" id="WP_014965229.1">
    <property type="nucleotide sequence ID" value="NC_018656.1"/>
</dbReference>
<dbReference type="GeneID" id="13696849"/>
<evidence type="ECO:0008006" key="5">
    <source>
        <dbReference type="Google" id="ProtNLM"/>
    </source>
</evidence>
<keyword evidence="2" id="KW-1133">Transmembrane helix</keyword>
<dbReference type="STRING" id="1229909.NSED_05270"/>
<evidence type="ECO:0000256" key="2">
    <source>
        <dbReference type="SAM" id="Phobius"/>
    </source>
</evidence>
<dbReference type="EMBL" id="CP003843">
    <property type="protein sequence ID" value="AFS82858.1"/>
    <property type="molecule type" value="Genomic_DNA"/>
</dbReference>
<protein>
    <recommendedName>
        <fullName evidence="5">Flagellin</fullName>
    </recommendedName>
</protein>
<keyword evidence="2" id="KW-0812">Transmembrane</keyword>
<evidence type="ECO:0000256" key="1">
    <source>
        <dbReference type="SAM" id="MobiDB-lite"/>
    </source>
</evidence>
<dbReference type="KEGG" id="nir:NSED_05270"/>
<feature type="compositionally biased region" description="Basic and acidic residues" evidence="1">
    <location>
        <begin position="1"/>
        <end position="12"/>
    </location>
</feature>
<reference evidence="3 4" key="1">
    <citation type="journal article" date="2012" name="J. Bacteriol.">
        <title>Draft Genome Sequence of an Ammonia-Oxidizing Archaeon, "Candidatus Nitrosopumilus sediminis" AR2, from Svalbard in the Arctic Circle.</title>
        <authorList>
            <person name="Park S.J."/>
            <person name="Kim J.G."/>
            <person name="Jung M.Y."/>
            <person name="Kim S.J."/>
            <person name="Cha I.T."/>
            <person name="Ghai R."/>
            <person name="Martin-Cuadrado A.B."/>
            <person name="Rodriguez-Valera F."/>
            <person name="Rhee S.K."/>
        </authorList>
    </citation>
    <scope>NUCLEOTIDE SEQUENCE [LARGE SCALE GENOMIC DNA]</scope>
    <source>
        <strain evidence="3 4">AR2</strain>
    </source>
</reference>
<dbReference type="Proteomes" id="UP000006100">
    <property type="component" value="Chromosome"/>
</dbReference>
<feature type="region of interest" description="Disordered" evidence="1">
    <location>
        <begin position="1"/>
        <end position="21"/>
    </location>
</feature>
<accession>K0B9L2</accession>
<evidence type="ECO:0000313" key="4">
    <source>
        <dbReference type="Proteomes" id="UP000006100"/>
    </source>
</evidence>
<proteinExistence type="predicted"/>
<sequence>MKSKIKSDQTSEKKKHSRLKNRRGVADVISTMMLMAVTVTGASTLTYFMNDAFVSGNLGTISTLDSSSLNLLLLAYDTRDSSGLLKLIDVDNDIANGIDVNTGDPVLCGVTCSGTPNAIPENGGTEFIVLQIQNNGLNPIFLEDIGINNVVHTWDSSTAGMQLDASTNDLVGGKYPADGTFSILPIGAYPVIQNSNIQIQNGQAVNILVKLGLDDSDILLNKGIRVSFDVGNPQLVEFLIDSGDAR</sequence>
<evidence type="ECO:0000313" key="3">
    <source>
        <dbReference type="EMBL" id="AFS82858.1"/>
    </source>
</evidence>
<name>K0B9L2_9ARCH</name>
<organism evidence="3 4">
    <name type="scientific">Candidatus Nitrosopumilus sediminis</name>
    <dbReference type="NCBI Taxonomy" id="1229909"/>
    <lineage>
        <taxon>Archaea</taxon>
        <taxon>Nitrososphaerota</taxon>
        <taxon>Nitrososphaeria</taxon>
        <taxon>Nitrosopumilales</taxon>
        <taxon>Nitrosopumilaceae</taxon>
        <taxon>Nitrosopumilus</taxon>
    </lineage>
</organism>
<dbReference type="OrthoDB" id="11862at2157"/>
<gene>
    <name evidence="3" type="ORF">NSED_05270</name>
</gene>
<dbReference type="AlphaFoldDB" id="K0B9L2"/>
<keyword evidence="2" id="KW-0472">Membrane</keyword>
<dbReference type="PATRIC" id="fig|1229909.8.peg.1152"/>
<dbReference type="HOGENOM" id="CLU_1127045_0_0_2"/>